<dbReference type="Proteomes" id="UP000325081">
    <property type="component" value="Unassembled WGS sequence"/>
</dbReference>
<evidence type="ECO:0000313" key="2">
    <source>
        <dbReference type="Proteomes" id="UP000325081"/>
    </source>
</evidence>
<gene>
    <name evidence="1" type="ORF">STAS_10453</name>
</gene>
<dbReference type="OrthoDB" id="914024at2759"/>
<name>A0A5A7PNC4_STRAF</name>
<keyword evidence="2" id="KW-1185">Reference proteome</keyword>
<protein>
    <submittedName>
        <fullName evidence="1">Retrotransposon protein</fullName>
    </submittedName>
</protein>
<accession>A0A5A7PNC4</accession>
<reference evidence="2" key="1">
    <citation type="journal article" date="2019" name="Curr. Biol.">
        <title>Genome Sequence of Striga asiatica Provides Insight into the Evolution of Plant Parasitism.</title>
        <authorList>
            <person name="Yoshida S."/>
            <person name="Kim S."/>
            <person name="Wafula E.K."/>
            <person name="Tanskanen J."/>
            <person name="Kim Y.M."/>
            <person name="Honaas L."/>
            <person name="Yang Z."/>
            <person name="Spallek T."/>
            <person name="Conn C.E."/>
            <person name="Ichihashi Y."/>
            <person name="Cheong K."/>
            <person name="Cui S."/>
            <person name="Der J.P."/>
            <person name="Gundlach H."/>
            <person name="Jiao Y."/>
            <person name="Hori C."/>
            <person name="Ishida J.K."/>
            <person name="Kasahara H."/>
            <person name="Kiba T."/>
            <person name="Kim M.S."/>
            <person name="Koo N."/>
            <person name="Laohavisit A."/>
            <person name="Lee Y.H."/>
            <person name="Lumba S."/>
            <person name="McCourt P."/>
            <person name="Mortimer J.C."/>
            <person name="Mutuku J.M."/>
            <person name="Nomura T."/>
            <person name="Sasaki-Sekimoto Y."/>
            <person name="Seto Y."/>
            <person name="Wang Y."/>
            <person name="Wakatake T."/>
            <person name="Sakakibara H."/>
            <person name="Demura T."/>
            <person name="Yamaguchi S."/>
            <person name="Yoneyama K."/>
            <person name="Manabe R.I."/>
            <person name="Nelson D.C."/>
            <person name="Schulman A.H."/>
            <person name="Timko M.P."/>
            <person name="dePamphilis C.W."/>
            <person name="Choi D."/>
            <person name="Shirasu K."/>
        </authorList>
    </citation>
    <scope>NUCLEOTIDE SEQUENCE [LARGE SCALE GENOMIC DNA]</scope>
    <source>
        <strain evidence="2">cv. UVA1</strain>
    </source>
</reference>
<evidence type="ECO:0000313" key="1">
    <source>
        <dbReference type="EMBL" id="GER34249.1"/>
    </source>
</evidence>
<organism evidence="1 2">
    <name type="scientific">Striga asiatica</name>
    <name type="common">Asiatic witchweed</name>
    <name type="synonym">Buchnera asiatica</name>
    <dbReference type="NCBI Taxonomy" id="4170"/>
    <lineage>
        <taxon>Eukaryota</taxon>
        <taxon>Viridiplantae</taxon>
        <taxon>Streptophyta</taxon>
        <taxon>Embryophyta</taxon>
        <taxon>Tracheophyta</taxon>
        <taxon>Spermatophyta</taxon>
        <taxon>Magnoliopsida</taxon>
        <taxon>eudicotyledons</taxon>
        <taxon>Gunneridae</taxon>
        <taxon>Pentapetalae</taxon>
        <taxon>asterids</taxon>
        <taxon>lamiids</taxon>
        <taxon>Lamiales</taxon>
        <taxon>Orobanchaceae</taxon>
        <taxon>Buchnereae</taxon>
        <taxon>Striga</taxon>
    </lineage>
</organism>
<dbReference type="EMBL" id="BKCP01004861">
    <property type="protein sequence ID" value="GER34249.1"/>
    <property type="molecule type" value="Genomic_DNA"/>
</dbReference>
<comment type="caution">
    <text evidence="1">The sequence shown here is derived from an EMBL/GenBank/DDBJ whole genome shotgun (WGS) entry which is preliminary data.</text>
</comment>
<dbReference type="AlphaFoldDB" id="A0A5A7PNC4"/>
<proteinExistence type="predicted"/>
<sequence>MLGHQFAWANNTGNEGFIDDKIYKILASFKWLVENQNVVIQNLFRSALTIDYHYLLLILVRVGKLMTRTTMFQVMEKVKETRVALIKWSSHFRAEQDKEKNRITMELKDLSTKGNSRNWLNGDREERWEADVDIERGVSSFYGTLFTYEWISEGEDLLQLIPNSITPEPNLEIVVLVEENEIKEALFSIDQNKAPRQEKCIDLCVGDSQAAFILGRQLLDNVTIAQ</sequence>